<organism evidence="2 3">
    <name type="scientific">Candida verbasci</name>
    <dbReference type="NCBI Taxonomy" id="1227364"/>
    <lineage>
        <taxon>Eukaryota</taxon>
        <taxon>Fungi</taxon>
        <taxon>Dikarya</taxon>
        <taxon>Ascomycota</taxon>
        <taxon>Saccharomycotina</taxon>
        <taxon>Pichiomycetes</taxon>
        <taxon>Debaryomycetaceae</taxon>
        <taxon>Candida/Lodderomyces clade</taxon>
        <taxon>Candida</taxon>
    </lineage>
</organism>
<accession>A0A9W4X8Q1</accession>
<feature type="chain" id="PRO_5040895532" evidence="1">
    <location>
        <begin position="18"/>
        <end position="132"/>
    </location>
</feature>
<reference evidence="2" key="1">
    <citation type="submission" date="2022-12" db="EMBL/GenBank/DDBJ databases">
        <authorList>
            <person name="Brejova B."/>
        </authorList>
    </citation>
    <scope>NUCLEOTIDE SEQUENCE</scope>
</reference>
<protein>
    <submittedName>
        <fullName evidence="2">Uncharacterized protein</fullName>
    </submittedName>
</protein>
<comment type="caution">
    <text evidence="2">The sequence shown here is derived from an EMBL/GenBank/DDBJ whole genome shotgun (WGS) entry which is preliminary data.</text>
</comment>
<proteinExistence type="predicted"/>
<gene>
    <name evidence="2" type="ORF">CANVERA_P0803</name>
</gene>
<dbReference type="OrthoDB" id="5406216at2759"/>
<evidence type="ECO:0000313" key="2">
    <source>
        <dbReference type="EMBL" id="CAI5756287.1"/>
    </source>
</evidence>
<dbReference type="Pfam" id="PF17056">
    <property type="entry name" value="KRE1"/>
    <property type="match status" value="1"/>
</dbReference>
<sequence>MRLNNIIIFYIISLVYSLAMQDDGDDNTDTTNTSQTPTSVWVTTTIGGSSLVIQTTYQQSFMSSYTEANTEDVKQGSVGLGSLSNVDSVGSIRSYSQTTISSQGDAAQQWLGSSSSIYTGIFGGLFIILGLI</sequence>
<keyword evidence="3" id="KW-1185">Reference proteome</keyword>
<dbReference type="Proteomes" id="UP001152885">
    <property type="component" value="Unassembled WGS sequence"/>
</dbReference>
<dbReference type="AlphaFoldDB" id="A0A9W4X8Q1"/>
<feature type="signal peptide" evidence="1">
    <location>
        <begin position="1"/>
        <end position="17"/>
    </location>
</feature>
<dbReference type="GO" id="GO:0031505">
    <property type="term" value="P:fungal-type cell wall organization"/>
    <property type="evidence" value="ECO:0007669"/>
    <property type="project" value="InterPro"/>
</dbReference>
<dbReference type="InterPro" id="IPR031452">
    <property type="entry name" value="Kre1"/>
</dbReference>
<keyword evidence="1" id="KW-0732">Signal</keyword>
<name>A0A9W4X8Q1_9ASCO</name>
<dbReference type="EMBL" id="CANTUO010000001">
    <property type="protein sequence ID" value="CAI5756287.1"/>
    <property type="molecule type" value="Genomic_DNA"/>
</dbReference>
<evidence type="ECO:0000313" key="3">
    <source>
        <dbReference type="Proteomes" id="UP001152885"/>
    </source>
</evidence>
<evidence type="ECO:0000256" key="1">
    <source>
        <dbReference type="SAM" id="SignalP"/>
    </source>
</evidence>